<dbReference type="EMBL" id="GBXM01072762">
    <property type="protein sequence ID" value="JAH35815.1"/>
    <property type="molecule type" value="Transcribed_RNA"/>
</dbReference>
<protein>
    <submittedName>
        <fullName evidence="1">Uncharacterized protein</fullName>
    </submittedName>
</protein>
<accession>A0A0E9S593</accession>
<sequence length="40" mass="5082">MLVWPEMLKYRDQLWNIENHFSLLLSHQHCFFAYFYLLFS</sequence>
<dbReference type="AlphaFoldDB" id="A0A0E9S593"/>
<reference evidence="1" key="1">
    <citation type="submission" date="2014-11" db="EMBL/GenBank/DDBJ databases">
        <authorList>
            <person name="Amaro Gonzalez C."/>
        </authorList>
    </citation>
    <scope>NUCLEOTIDE SEQUENCE</scope>
</reference>
<name>A0A0E9S593_ANGAN</name>
<reference evidence="1" key="2">
    <citation type="journal article" date="2015" name="Fish Shellfish Immunol.">
        <title>Early steps in the European eel (Anguilla anguilla)-Vibrio vulnificus interaction in the gills: Role of the RtxA13 toxin.</title>
        <authorList>
            <person name="Callol A."/>
            <person name="Pajuelo D."/>
            <person name="Ebbesson L."/>
            <person name="Teles M."/>
            <person name="MacKenzie S."/>
            <person name="Amaro C."/>
        </authorList>
    </citation>
    <scope>NUCLEOTIDE SEQUENCE</scope>
</reference>
<evidence type="ECO:0000313" key="1">
    <source>
        <dbReference type="EMBL" id="JAH35815.1"/>
    </source>
</evidence>
<proteinExistence type="predicted"/>
<organism evidence="1">
    <name type="scientific">Anguilla anguilla</name>
    <name type="common">European freshwater eel</name>
    <name type="synonym">Muraena anguilla</name>
    <dbReference type="NCBI Taxonomy" id="7936"/>
    <lineage>
        <taxon>Eukaryota</taxon>
        <taxon>Metazoa</taxon>
        <taxon>Chordata</taxon>
        <taxon>Craniata</taxon>
        <taxon>Vertebrata</taxon>
        <taxon>Euteleostomi</taxon>
        <taxon>Actinopterygii</taxon>
        <taxon>Neopterygii</taxon>
        <taxon>Teleostei</taxon>
        <taxon>Anguilliformes</taxon>
        <taxon>Anguillidae</taxon>
        <taxon>Anguilla</taxon>
    </lineage>
</organism>